<comment type="similarity">
    <text evidence="2">Belongs to the SsgA family.</text>
</comment>
<comment type="subcellular location">
    <subcellularLocation>
        <location evidence="1">Cell septum</location>
    </subcellularLocation>
</comment>
<reference evidence="7 8" key="1">
    <citation type="submission" date="2023-07" db="EMBL/GenBank/DDBJ databases">
        <title>Sequencing the genomes of 1000 actinobacteria strains.</title>
        <authorList>
            <person name="Klenk H.-P."/>
        </authorList>
    </citation>
    <scope>NUCLEOTIDE SEQUENCE [LARGE SCALE GENOMIC DNA]</scope>
    <source>
        <strain evidence="7 8">DSM 46740</strain>
    </source>
</reference>
<evidence type="ECO:0000256" key="2">
    <source>
        <dbReference type="ARBA" id="ARBA00009323"/>
    </source>
</evidence>
<evidence type="ECO:0000256" key="1">
    <source>
        <dbReference type="ARBA" id="ARBA00004431"/>
    </source>
</evidence>
<keyword evidence="6" id="KW-0131">Cell cycle</keyword>
<evidence type="ECO:0000313" key="7">
    <source>
        <dbReference type="EMBL" id="MDP9843222.1"/>
    </source>
</evidence>
<dbReference type="Gene3D" id="2.30.31.20">
    <property type="entry name" value="Sporulation-specific cell division protein SsgB"/>
    <property type="match status" value="1"/>
</dbReference>
<evidence type="ECO:0000256" key="3">
    <source>
        <dbReference type="ARBA" id="ARBA00022618"/>
    </source>
</evidence>
<evidence type="ECO:0000256" key="6">
    <source>
        <dbReference type="ARBA" id="ARBA00023306"/>
    </source>
</evidence>
<dbReference type="Pfam" id="PF04686">
    <property type="entry name" value="SsgA"/>
    <property type="match status" value="1"/>
</dbReference>
<evidence type="ECO:0008006" key="9">
    <source>
        <dbReference type="Google" id="ProtNLM"/>
    </source>
</evidence>
<gene>
    <name evidence="7" type="ORF">J2853_002433</name>
</gene>
<name>A0ABT9Q8Z1_9ACTN</name>
<dbReference type="RefSeq" id="WP_307557276.1">
    <property type="nucleotide sequence ID" value="NZ_JAUSQU010000001.1"/>
</dbReference>
<comment type="caution">
    <text evidence="7">The sequence shown here is derived from an EMBL/GenBank/DDBJ whole genome shotgun (WGS) entry which is preliminary data.</text>
</comment>
<keyword evidence="4" id="KW-0749">Sporulation</keyword>
<accession>A0ABT9Q8Z1</accession>
<sequence length="144" mass="16311">MPPEHDMDLDDMDLVRLSTCVPIWHADSNANPLAAWLHYNPKTDPWFVRIVVSGGVVSLDVPRDVLLQGLCEDLQVRSDGDEWLLWTLRWNPEDPLTFRVPRANVQAFAAETYRLVPDGEEGDRVDWDALAEAMVEETSEGDVP</sequence>
<keyword evidence="8" id="KW-1185">Reference proteome</keyword>
<dbReference type="InterPro" id="IPR038658">
    <property type="entry name" value="SsgB_sf"/>
</dbReference>
<organism evidence="7 8">
    <name type="scientific">Streptosporangium lutulentum</name>
    <dbReference type="NCBI Taxonomy" id="1461250"/>
    <lineage>
        <taxon>Bacteria</taxon>
        <taxon>Bacillati</taxon>
        <taxon>Actinomycetota</taxon>
        <taxon>Actinomycetes</taxon>
        <taxon>Streptosporangiales</taxon>
        <taxon>Streptosporangiaceae</taxon>
        <taxon>Streptosporangium</taxon>
    </lineage>
</organism>
<evidence type="ECO:0000313" key="8">
    <source>
        <dbReference type="Proteomes" id="UP001225356"/>
    </source>
</evidence>
<evidence type="ECO:0000256" key="4">
    <source>
        <dbReference type="ARBA" id="ARBA00022969"/>
    </source>
</evidence>
<dbReference type="EMBL" id="JAUSQU010000001">
    <property type="protein sequence ID" value="MDP9843222.1"/>
    <property type="molecule type" value="Genomic_DNA"/>
</dbReference>
<dbReference type="Proteomes" id="UP001225356">
    <property type="component" value="Unassembled WGS sequence"/>
</dbReference>
<dbReference type="InterPro" id="IPR006776">
    <property type="entry name" value="SsgB"/>
</dbReference>
<keyword evidence="3" id="KW-0132">Cell division</keyword>
<protein>
    <recommendedName>
        <fullName evidence="9">Streptomyces sporulation and cell division protein, SsgA</fullName>
    </recommendedName>
</protein>
<proteinExistence type="inferred from homology"/>
<keyword evidence="5" id="KW-0717">Septation</keyword>
<evidence type="ECO:0000256" key="5">
    <source>
        <dbReference type="ARBA" id="ARBA00023210"/>
    </source>
</evidence>